<accession>B7K051</accession>
<name>B7K051_RIPO1</name>
<dbReference type="eggNOG" id="ENOG502ZBX1">
    <property type="taxonomic scope" value="Bacteria"/>
</dbReference>
<dbReference type="InterPro" id="IPR012668">
    <property type="entry name" value="CHP02466"/>
</dbReference>
<evidence type="ECO:0008006" key="3">
    <source>
        <dbReference type="Google" id="ProtNLM"/>
    </source>
</evidence>
<organism evidence="1 2">
    <name type="scientific">Rippkaea orientalis (strain PCC 8801 / RF-1)</name>
    <name type="common">Cyanothece sp. (strain PCC 8801)</name>
    <dbReference type="NCBI Taxonomy" id="41431"/>
    <lineage>
        <taxon>Bacteria</taxon>
        <taxon>Bacillati</taxon>
        <taxon>Cyanobacteriota</taxon>
        <taxon>Cyanophyceae</taxon>
        <taxon>Oscillatoriophycideae</taxon>
        <taxon>Chroococcales</taxon>
        <taxon>Aphanothecaceae</taxon>
        <taxon>Rippkaea</taxon>
        <taxon>Rippkaea orientalis</taxon>
    </lineage>
</organism>
<evidence type="ECO:0000313" key="1">
    <source>
        <dbReference type="EMBL" id="ACK66198.1"/>
    </source>
</evidence>
<evidence type="ECO:0000313" key="2">
    <source>
        <dbReference type="Proteomes" id="UP000008204"/>
    </source>
</evidence>
<dbReference type="Proteomes" id="UP000008204">
    <property type="component" value="Chromosome"/>
</dbReference>
<proteinExistence type="predicted"/>
<dbReference type="HOGENOM" id="CLU_1110947_0_0_3"/>
<dbReference type="KEGG" id="cyp:PCC8801_2170"/>
<protein>
    <recommendedName>
        <fullName evidence="3">Fe2OG dioxygenase domain-containing protein</fullName>
    </recommendedName>
</protein>
<keyword evidence="2" id="KW-1185">Reference proteome</keyword>
<dbReference type="Pfam" id="PF13759">
    <property type="entry name" value="2OG-FeII_Oxy_5"/>
    <property type="match status" value="1"/>
</dbReference>
<dbReference type="RefSeq" id="WP_012595466.1">
    <property type="nucleotide sequence ID" value="NC_011726.1"/>
</dbReference>
<gene>
    <name evidence="1" type="ordered locus">PCC8801_2170</name>
</gene>
<sequence length="231" mass="26101">MPIETWFPLAIYYTDLEDAPTYRDSLKEAVLSLEKAAIEKRSSETAAWTGDVHGVERIYDDPRFAWIVEQVQFNTLAYLKALGIDFLKIDLYIQRAWPVISRKSQNVGGHRHHNSNISAVYYISVPKTGQSGNLIFFNDAKMNEISPGLGTNQTSGYAERNSLNSEKVTYAPKEGRLIIFPSKHRHAVGANQTGELRISLSFDIVMTCAQEGEPGLYEFLAPPPSQWKRFE</sequence>
<dbReference type="OrthoDB" id="440203at2"/>
<dbReference type="Gene3D" id="2.60.120.620">
    <property type="entry name" value="q2cbj1_9rhob like domain"/>
    <property type="match status" value="1"/>
</dbReference>
<dbReference type="NCBIfam" id="TIGR02466">
    <property type="entry name" value="TIGR02466 family protein"/>
    <property type="match status" value="1"/>
</dbReference>
<dbReference type="AlphaFoldDB" id="B7K051"/>
<dbReference type="EMBL" id="CP001287">
    <property type="protein sequence ID" value="ACK66198.1"/>
    <property type="molecule type" value="Genomic_DNA"/>
</dbReference>
<reference evidence="2" key="1">
    <citation type="journal article" date="2011" name="MBio">
        <title>Novel metabolic attributes of the genus Cyanothece, comprising a group of unicellular nitrogen-fixing Cyanobacteria.</title>
        <authorList>
            <person name="Bandyopadhyay A."/>
            <person name="Elvitigala T."/>
            <person name="Welsh E."/>
            <person name="Stockel J."/>
            <person name="Liberton M."/>
            <person name="Min H."/>
            <person name="Sherman L.A."/>
            <person name="Pakrasi H.B."/>
        </authorList>
    </citation>
    <scope>NUCLEOTIDE SEQUENCE [LARGE SCALE GENOMIC DNA]</scope>
    <source>
        <strain evidence="2">PCC 8801</strain>
    </source>
</reference>
<dbReference type="STRING" id="41431.PCC8801_2170"/>